<keyword evidence="2" id="KW-1185">Reference proteome</keyword>
<proteinExistence type="predicted"/>
<evidence type="ECO:0000313" key="1">
    <source>
        <dbReference type="EMBL" id="MBD1390945.1"/>
    </source>
</evidence>
<comment type="caution">
    <text evidence="1">The sequence shown here is derived from an EMBL/GenBank/DDBJ whole genome shotgun (WGS) entry which is preliminary data.</text>
</comment>
<accession>A0A8J6UMI8</accession>
<reference evidence="1" key="1">
    <citation type="submission" date="2020-09" db="EMBL/GenBank/DDBJ databases">
        <title>A novel bacterium of genus Neiella, isolated from South China Sea.</title>
        <authorList>
            <person name="Huang H."/>
            <person name="Mo K."/>
            <person name="Hu Y."/>
        </authorList>
    </citation>
    <scope>NUCLEOTIDE SEQUENCE</scope>
    <source>
        <strain evidence="1">HB171785</strain>
    </source>
</reference>
<organism evidence="1 2">
    <name type="scientific">Neiella litorisoli</name>
    <dbReference type="NCBI Taxonomy" id="2771431"/>
    <lineage>
        <taxon>Bacteria</taxon>
        <taxon>Pseudomonadati</taxon>
        <taxon>Pseudomonadota</taxon>
        <taxon>Gammaproteobacteria</taxon>
        <taxon>Alteromonadales</taxon>
        <taxon>Echinimonadaceae</taxon>
        <taxon>Neiella</taxon>
    </lineage>
</organism>
<dbReference type="SUPFAM" id="SSF53850">
    <property type="entry name" value="Periplasmic binding protein-like II"/>
    <property type="match status" value="1"/>
</dbReference>
<dbReference type="EMBL" id="JACXAF010000025">
    <property type="protein sequence ID" value="MBD1390945.1"/>
    <property type="molecule type" value="Genomic_DNA"/>
</dbReference>
<dbReference type="AlphaFoldDB" id="A0A8J6UMI8"/>
<evidence type="ECO:0000313" key="2">
    <source>
        <dbReference type="Proteomes" id="UP000638014"/>
    </source>
</evidence>
<protein>
    <submittedName>
        <fullName evidence="1">Transporter substrate-binding domain-containing protein</fullName>
    </submittedName>
</protein>
<dbReference type="Proteomes" id="UP000638014">
    <property type="component" value="Unassembled WGS sequence"/>
</dbReference>
<gene>
    <name evidence="1" type="ORF">IC617_16055</name>
</gene>
<dbReference type="RefSeq" id="WP_191146008.1">
    <property type="nucleotide sequence ID" value="NZ_JACXAF010000025.1"/>
</dbReference>
<sequence length="300" mass="34203">MTSHCFGVALKFIKLLLLWVSVLATTPVLATVETIIANPVSKQDLIDVYNFELLNAALEITRADFGDYQLVSPTVVMLSKRIATELERGESLHIAASNVKESWKPHVITVPFPINKGLSSLRVFYATKERAEVLAQVRSIDQLKQFKFGQGQGWSTAKILQDHGFKVTKSYEYSTLPRMLQANRFDILMRSIREAVLEQDVLADPNSNIELVDNIAIYTYLPMYFHVTPKRPELAERLEVGLKRLDSAGEVEKLLRKHFERSVNLFTASERLVFYLENTNLEPGTYQRDLPYLLKTNLQP</sequence>
<name>A0A8J6UMI8_9GAMM</name>
<dbReference type="Gene3D" id="3.40.190.10">
    <property type="entry name" value="Periplasmic binding protein-like II"/>
    <property type="match status" value="2"/>
</dbReference>